<evidence type="ECO:0000313" key="2">
    <source>
        <dbReference type="Proteomes" id="UP001234297"/>
    </source>
</evidence>
<gene>
    <name evidence="1" type="ORF">MRB53_007482</name>
</gene>
<organism evidence="1 2">
    <name type="scientific">Persea americana</name>
    <name type="common">Avocado</name>
    <dbReference type="NCBI Taxonomy" id="3435"/>
    <lineage>
        <taxon>Eukaryota</taxon>
        <taxon>Viridiplantae</taxon>
        <taxon>Streptophyta</taxon>
        <taxon>Embryophyta</taxon>
        <taxon>Tracheophyta</taxon>
        <taxon>Spermatophyta</taxon>
        <taxon>Magnoliopsida</taxon>
        <taxon>Magnoliidae</taxon>
        <taxon>Laurales</taxon>
        <taxon>Lauraceae</taxon>
        <taxon>Persea</taxon>
    </lineage>
</organism>
<keyword evidence="2" id="KW-1185">Reference proteome</keyword>
<evidence type="ECO:0000313" key="1">
    <source>
        <dbReference type="EMBL" id="KAJ8645734.1"/>
    </source>
</evidence>
<comment type="caution">
    <text evidence="1">The sequence shown here is derived from an EMBL/GenBank/DDBJ whole genome shotgun (WGS) entry which is preliminary data.</text>
</comment>
<sequence length="99" mass="10375">MIRSNMPDTISLLESTSLSPTAKPSAASSCLRSRSPNHTSGSEQERLPLIQDVLARPIGDDRHSSLSTDRSAGRRLEPPRGILAAPPSLRSLSSAAAGG</sequence>
<reference evidence="1 2" key="1">
    <citation type="journal article" date="2022" name="Hortic Res">
        <title>A haplotype resolved chromosomal level avocado genome allows analysis of novel avocado genes.</title>
        <authorList>
            <person name="Nath O."/>
            <person name="Fletcher S.J."/>
            <person name="Hayward A."/>
            <person name="Shaw L.M."/>
            <person name="Masouleh A.K."/>
            <person name="Furtado A."/>
            <person name="Henry R.J."/>
            <person name="Mitter N."/>
        </authorList>
    </citation>
    <scope>NUCLEOTIDE SEQUENCE [LARGE SCALE GENOMIC DNA]</scope>
    <source>
        <strain evidence="2">cv. Hass</strain>
    </source>
</reference>
<dbReference type="Proteomes" id="UP001234297">
    <property type="component" value="Chromosome 2"/>
</dbReference>
<proteinExistence type="predicted"/>
<protein>
    <submittedName>
        <fullName evidence="1">Uncharacterized protein</fullName>
    </submittedName>
</protein>
<dbReference type="EMBL" id="CM056810">
    <property type="protein sequence ID" value="KAJ8645734.1"/>
    <property type="molecule type" value="Genomic_DNA"/>
</dbReference>
<accession>A0ACC2MK60</accession>
<name>A0ACC2MK60_PERAE</name>